<proteinExistence type="predicted"/>
<organism evidence="2 3">
    <name type="scientific">Pseudomonas matsuisoli</name>
    <dbReference type="NCBI Taxonomy" id="1515666"/>
    <lineage>
        <taxon>Bacteria</taxon>
        <taxon>Pseudomonadati</taxon>
        <taxon>Pseudomonadota</taxon>
        <taxon>Gammaproteobacteria</taxon>
        <taxon>Pseudomonadales</taxon>
        <taxon>Pseudomonadaceae</taxon>
        <taxon>Pseudomonas</taxon>
    </lineage>
</organism>
<evidence type="ECO:0000256" key="1">
    <source>
        <dbReference type="SAM" id="Phobius"/>
    </source>
</evidence>
<dbReference type="PANTHER" id="PTHR42941:SF1">
    <property type="entry name" value="SLL1037 PROTEIN"/>
    <property type="match status" value="1"/>
</dbReference>
<dbReference type="Proteomes" id="UP000635983">
    <property type="component" value="Unassembled WGS sequence"/>
</dbReference>
<dbReference type="RefSeq" id="WP_188981596.1">
    <property type="nucleotide sequence ID" value="NZ_BMPO01000001.1"/>
</dbReference>
<dbReference type="Gene3D" id="3.40.190.10">
    <property type="entry name" value="Periplasmic binding protein-like II"/>
    <property type="match status" value="2"/>
</dbReference>
<keyword evidence="1" id="KW-1133">Transmembrane helix</keyword>
<reference evidence="2" key="2">
    <citation type="submission" date="2020-09" db="EMBL/GenBank/DDBJ databases">
        <authorList>
            <person name="Sun Q."/>
            <person name="Ohkuma M."/>
        </authorList>
    </citation>
    <scope>NUCLEOTIDE SEQUENCE</scope>
    <source>
        <strain evidence="2">JCM 30078</strain>
    </source>
</reference>
<dbReference type="Pfam" id="PF16868">
    <property type="entry name" value="NMT1_3"/>
    <property type="match status" value="1"/>
</dbReference>
<dbReference type="AlphaFoldDB" id="A0A917USS5"/>
<keyword evidence="1" id="KW-0472">Membrane</keyword>
<dbReference type="SUPFAM" id="SSF53850">
    <property type="entry name" value="Periplasmic binding protein-like II"/>
    <property type="match status" value="1"/>
</dbReference>
<feature type="transmembrane region" description="Helical" evidence="1">
    <location>
        <begin position="9"/>
        <end position="32"/>
    </location>
</feature>
<dbReference type="InterPro" id="IPR011852">
    <property type="entry name" value="TRAP_TAXI"/>
</dbReference>
<dbReference type="PANTHER" id="PTHR42941">
    <property type="entry name" value="SLL1037 PROTEIN"/>
    <property type="match status" value="1"/>
</dbReference>
<keyword evidence="3" id="KW-1185">Reference proteome</keyword>
<feature type="transmembrane region" description="Helical" evidence="1">
    <location>
        <begin position="332"/>
        <end position="354"/>
    </location>
</feature>
<comment type="caution">
    <text evidence="2">The sequence shown here is derived from an EMBL/GenBank/DDBJ whole genome shotgun (WGS) entry which is preliminary data.</text>
</comment>
<gene>
    <name evidence="2" type="ORF">GCM10009304_05540</name>
</gene>
<keyword evidence="1" id="KW-0812">Transmembrane</keyword>
<accession>A0A917USS5</accession>
<dbReference type="EMBL" id="BMPO01000001">
    <property type="protein sequence ID" value="GGJ82483.1"/>
    <property type="molecule type" value="Genomic_DNA"/>
</dbReference>
<protein>
    <recommendedName>
        <fullName evidence="4">C4-dicarboxylate ABC transporter substrate-binding protein</fullName>
    </recommendedName>
</protein>
<reference evidence="2" key="1">
    <citation type="journal article" date="2014" name="Int. J. Syst. Evol. Microbiol.">
        <title>Complete genome sequence of Corynebacterium casei LMG S-19264T (=DSM 44701T), isolated from a smear-ripened cheese.</title>
        <authorList>
            <consortium name="US DOE Joint Genome Institute (JGI-PGF)"/>
            <person name="Walter F."/>
            <person name="Albersmeier A."/>
            <person name="Kalinowski J."/>
            <person name="Ruckert C."/>
        </authorList>
    </citation>
    <scope>NUCLEOTIDE SEQUENCE</scope>
    <source>
        <strain evidence="2">JCM 30078</strain>
    </source>
</reference>
<evidence type="ECO:0000313" key="2">
    <source>
        <dbReference type="EMBL" id="GGJ82483.1"/>
    </source>
</evidence>
<evidence type="ECO:0000313" key="3">
    <source>
        <dbReference type="Proteomes" id="UP000635983"/>
    </source>
</evidence>
<evidence type="ECO:0008006" key="4">
    <source>
        <dbReference type="Google" id="ProtNLM"/>
    </source>
</evidence>
<name>A0A917USS5_9PSED</name>
<sequence>MSKLNDVKLFIKGHLWVIPIVLLAAGLFFWALDPAPPDRLKMATGGTGGGYADFGERLKARLAEDDITLELVPTSGSPENLQQLLRKDVQIALVQSGTELDLAPEERRHLTGLGVMYREPLWLFQREGLDIEDIGDLRGLSVAKGAAGTGTEAVVEALLRANGIGDEGDWQAIGGNEAASALLDGNLDAAFFVAPPQNPLIKRLAADPGVRLTGFSRSDAYRAHFPFLTTVRVPRGLIDLASDNPARDITTLSPLATLVANNTLHPALTPLLLEAARDVLKAGNLLDEPNQYPQAEPMTFRLGKEADNYYRNGPPYLQRYLPFKVASLVDRWIVLLIPFIAILIPLFKSISPLYTWRIRSRIYKWYQSLRDVEEEIHKGTIKGNEDARLADLKRVEDELSEVEVPLSYSHELYQLHLHVRYMQDRLRNLRDGTPDRSIIAEDGNPRDA</sequence>